<organism evidence="3 4">
    <name type="scientific">Hermetia illucens</name>
    <name type="common">Black soldier fly</name>
    <dbReference type="NCBI Taxonomy" id="343691"/>
    <lineage>
        <taxon>Eukaryota</taxon>
        <taxon>Metazoa</taxon>
        <taxon>Ecdysozoa</taxon>
        <taxon>Arthropoda</taxon>
        <taxon>Hexapoda</taxon>
        <taxon>Insecta</taxon>
        <taxon>Pterygota</taxon>
        <taxon>Neoptera</taxon>
        <taxon>Endopterygota</taxon>
        <taxon>Diptera</taxon>
        <taxon>Brachycera</taxon>
        <taxon>Stratiomyomorpha</taxon>
        <taxon>Stratiomyidae</taxon>
        <taxon>Hermetiinae</taxon>
        <taxon>Hermetia</taxon>
    </lineage>
</organism>
<feature type="domain" description="EB" evidence="2">
    <location>
        <begin position="454"/>
        <end position="506"/>
    </location>
</feature>
<evidence type="ECO:0000313" key="4">
    <source>
        <dbReference type="Proteomes" id="UP000594454"/>
    </source>
</evidence>
<dbReference type="PANTHER" id="PTHR39069">
    <property type="entry name" value="ECDYSONE-INDUCIBLE GENE E1, ISOFORM A"/>
    <property type="match status" value="1"/>
</dbReference>
<dbReference type="OrthoDB" id="504708at2759"/>
<feature type="signal peptide" evidence="1">
    <location>
        <begin position="1"/>
        <end position="20"/>
    </location>
</feature>
<gene>
    <name evidence="3" type="ORF">HERILL_LOCUS7172</name>
</gene>
<feature type="domain" description="EB" evidence="2">
    <location>
        <begin position="337"/>
        <end position="381"/>
    </location>
</feature>
<evidence type="ECO:0000256" key="1">
    <source>
        <dbReference type="SAM" id="SignalP"/>
    </source>
</evidence>
<feature type="chain" id="PRO_5031261229" description="EB domain-containing protein" evidence="1">
    <location>
        <begin position="21"/>
        <end position="546"/>
    </location>
</feature>
<evidence type="ECO:0000313" key="3">
    <source>
        <dbReference type="EMBL" id="CAD7084267.1"/>
    </source>
</evidence>
<dbReference type="PANTHER" id="PTHR39069:SF8">
    <property type="entry name" value="FI17111P1"/>
    <property type="match status" value="1"/>
</dbReference>
<dbReference type="EMBL" id="LR899011">
    <property type="protein sequence ID" value="CAD7084267.1"/>
    <property type="molecule type" value="Genomic_DNA"/>
</dbReference>
<protein>
    <recommendedName>
        <fullName evidence="2">EB domain-containing protein</fullName>
    </recommendedName>
</protein>
<dbReference type="InParanoid" id="A0A7R8UNV0"/>
<dbReference type="AlphaFoldDB" id="A0A7R8UNV0"/>
<name>A0A7R8UNV0_HERIL</name>
<keyword evidence="4" id="KW-1185">Reference proteome</keyword>
<dbReference type="InterPro" id="IPR006149">
    <property type="entry name" value="EB_dom"/>
</dbReference>
<keyword evidence="1" id="KW-0732">Signal</keyword>
<dbReference type="Proteomes" id="UP000594454">
    <property type="component" value="Chromosome 3"/>
</dbReference>
<dbReference type="OMA" id="CICQKNY"/>
<accession>A0A7R8UNV0</accession>
<reference evidence="3 4" key="1">
    <citation type="submission" date="2020-11" db="EMBL/GenBank/DDBJ databases">
        <authorList>
            <person name="Wallbank WR R."/>
            <person name="Pardo Diaz C."/>
            <person name="Kozak K."/>
            <person name="Martin S."/>
            <person name="Jiggins C."/>
            <person name="Moest M."/>
            <person name="Warren A I."/>
            <person name="Generalovic N T."/>
            <person name="Byers J.R.P. K."/>
            <person name="Montejo-Kovacevich G."/>
            <person name="Yen C E."/>
        </authorList>
    </citation>
    <scope>NUCLEOTIDE SEQUENCE [LARGE SCALE GENOMIC DNA]</scope>
</reference>
<proteinExistence type="predicted"/>
<evidence type="ECO:0000259" key="2">
    <source>
        <dbReference type="Pfam" id="PF01683"/>
    </source>
</evidence>
<feature type="domain" description="EB" evidence="2">
    <location>
        <begin position="58"/>
        <end position="102"/>
    </location>
</feature>
<dbReference type="Pfam" id="PF01683">
    <property type="entry name" value="EB"/>
    <property type="match status" value="3"/>
</dbReference>
<sequence>MEWFLLVTCVLVGSLQGSQGVIWPCSSNADCPVTDTECSELGACQCAKGYVFSEDLTRCLKAARFGEECEETSQCLISPSGTSCVSGTCQCAEGQQYIEGRCSKYSNLNEACTKDSDCYFGYDRQSVSCTNGNCRCSAGYYERYTNICRKKSESGEPCVVNADCEGTGFNCVGFKCQSESEGLVYKENEEGIRSKRFAKNNQPQEKIGGQRASIGDRCTNYMQECNGLVNSVCADGRCVCKIGYYEEDDLCYAELGEKAPSEDSCQNSFDPESGLCLCEKNFFYEPGLRECRKPIVVEEGRCVSDSQCSPFGASHCREERPRTCECLKYASYDEDAQMCIPTEGLGSYCEDSTECHLTNTVCSDEHICVCKENFTESGDTCIPGLGAECRSSQECSTENSVCDENVCRCANGYVNFDKGCLKEATAVCGNCTQAIQCQALMGDLAECNNNECRCSSASHLNNDKCHEKRMIGDSCKSTSECFVDENQSLVECRNSICQCKFGFVTDEIKKICIGHGRNSSQQNMASPISIVAFLVAIAAATRNNVH</sequence>